<dbReference type="InterPro" id="IPR029058">
    <property type="entry name" value="AB_hydrolase_fold"/>
</dbReference>
<gene>
    <name evidence="8" type="ORF">CTOB1V02_LOCUS15180</name>
</gene>
<dbReference type="GO" id="GO:0004252">
    <property type="term" value="F:serine-type endopeptidase activity"/>
    <property type="evidence" value="ECO:0007669"/>
    <property type="project" value="UniProtKB-UniRule"/>
</dbReference>
<evidence type="ECO:0000256" key="6">
    <source>
        <dbReference type="ARBA" id="ARBA00045448"/>
    </source>
</evidence>
<dbReference type="InterPro" id="IPR002470">
    <property type="entry name" value="Peptidase_S9A"/>
</dbReference>
<dbReference type="Pfam" id="PF02897">
    <property type="entry name" value="Peptidase_S9_N"/>
    <property type="match status" value="1"/>
</dbReference>
<evidence type="ECO:0000256" key="3">
    <source>
        <dbReference type="ARBA" id="ARBA00022670"/>
    </source>
</evidence>
<dbReference type="PROSITE" id="PS00708">
    <property type="entry name" value="PRO_ENDOPEP_SER"/>
    <property type="match status" value="1"/>
</dbReference>
<organism evidence="8">
    <name type="scientific">Cyprideis torosa</name>
    <dbReference type="NCBI Taxonomy" id="163714"/>
    <lineage>
        <taxon>Eukaryota</taxon>
        <taxon>Metazoa</taxon>
        <taxon>Ecdysozoa</taxon>
        <taxon>Arthropoda</taxon>
        <taxon>Crustacea</taxon>
        <taxon>Oligostraca</taxon>
        <taxon>Ostracoda</taxon>
        <taxon>Podocopa</taxon>
        <taxon>Podocopida</taxon>
        <taxon>Cytherocopina</taxon>
        <taxon>Cytheroidea</taxon>
        <taxon>Cytherideidae</taxon>
        <taxon>Cyprideis</taxon>
    </lineage>
</organism>
<dbReference type="Pfam" id="PF00326">
    <property type="entry name" value="Peptidase_S9"/>
    <property type="match status" value="1"/>
</dbReference>
<evidence type="ECO:0000256" key="1">
    <source>
        <dbReference type="ARBA" id="ARBA00001070"/>
    </source>
</evidence>
<keyword evidence="4 7" id="KW-0378">Hydrolase</keyword>
<evidence type="ECO:0000256" key="2">
    <source>
        <dbReference type="ARBA" id="ARBA00005228"/>
    </source>
</evidence>
<evidence type="ECO:0000313" key="8">
    <source>
        <dbReference type="EMBL" id="CAD7237365.1"/>
    </source>
</evidence>
<keyword evidence="5 7" id="KW-0720">Serine protease</keyword>
<sequence length="490" mass="56246">EQIEQVASVVWANDSQTLYYVKKHPTTLLPYQVYRHTLGQPVADDELVYEEADDTFYTTIYKTSSEDYIVIGLFATVTSEARLLDAKQPDAQPALFLARDRHHEYDVDHLNGRFYLRSNRDHKNFAFYSLADSEDAANTKWQTEFQGSDDVYLDGAELFDDYLVLSTRSEGLTQLQYRHWNERELQKIAFDDPAYTVWLAYNPNHDTTQLRYAYTSMTTPMTQYEIDLDTGKRVTLKQQVVLGDFSRENYASERLWIIARDGVKVPVSLVYRKDCFKRDNRNPLLVYGYGSYGSSMDPYFSSARLSLLDRGMVFAVAHIRGGEELGRQWYENGKLLNKKNTFNDFVDATRCLLARGYGDRERCFAMGGSAGGLLMGAVINQAPELYKGIVAQVPFVDVISTMLDDSIPLTTGEYDEWGNPHDKKYFDYILSYSPYDQVTAQDYPHLLVTTGLHDSQVQYWEPAKWVAKLRDLKTDDNLLLLKTDMDAGHG</sequence>
<protein>
    <recommendedName>
        <fullName evidence="7">Prolyl endopeptidase</fullName>
        <ecNumber evidence="7">3.4.21.-</ecNumber>
    </recommendedName>
</protein>
<feature type="non-terminal residue" evidence="8">
    <location>
        <position position="1"/>
    </location>
</feature>
<dbReference type="PANTHER" id="PTHR11757:SF19">
    <property type="entry name" value="PROLYL ENDOPEPTIDASE-LIKE"/>
    <property type="match status" value="1"/>
</dbReference>
<evidence type="ECO:0000256" key="5">
    <source>
        <dbReference type="ARBA" id="ARBA00022825"/>
    </source>
</evidence>
<comment type="function">
    <text evidence="6">Serine peptidase whose precise substrate specificity remains unclear. Does not cleave peptides after a arginine or lysine residue. Regulates trans-Golgi network morphology and sorting by regulating the membrane binding of the AP-1 complex. May play a role in the regulation of synaptic vesicle exocytosis.</text>
</comment>
<comment type="catalytic activity">
    <reaction evidence="1">
        <text>Hydrolysis of Pro-|-Xaa &gt;&gt; Ala-|-Xaa in oligopeptides.</text>
        <dbReference type="EC" id="3.4.21.26"/>
    </reaction>
</comment>
<dbReference type="InterPro" id="IPR051543">
    <property type="entry name" value="Serine_Peptidase_S9A"/>
</dbReference>
<dbReference type="AlphaFoldDB" id="A0A7R8ZWT9"/>
<proteinExistence type="inferred from homology"/>
<dbReference type="InterPro" id="IPR002471">
    <property type="entry name" value="Pept_S9_AS"/>
</dbReference>
<dbReference type="OrthoDB" id="248387at2759"/>
<evidence type="ECO:0000256" key="4">
    <source>
        <dbReference type="ARBA" id="ARBA00022801"/>
    </source>
</evidence>
<dbReference type="InterPro" id="IPR001375">
    <property type="entry name" value="Peptidase_S9_cat"/>
</dbReference>
<dbReference type="SUPFAM" id="SSF53474">
    <property type="entry name" value="alpha/beta-Hydrolases"/>
    <property type="match status" value="1"/>
</dbReference>
<feature type="non-terminal residue" evidence="8">
    <location>
        <position position="490"/>
    </location>
</feature>
<dbReference type="InterPro" id="IPR023302">
    <property type="entry name" value="Pept_S9A_N"/>
</dbReference>
<dbReference type="PANTHER" id="PTHR11757">
    <property type="entry name" value="PROTEASE FAMILY S9A OLIGOPEPTIDASE"/>
    <property type="match status" value="1"/>
</dbReference>
<dbReference type="Gene3D" id="2.130.10.120">
    <property type="entry name" value="Prolyl oligopeptidase, N-terminal domain"/>
    <property type="match status" value="1"/>
</dbReference>
<dbReference type="Gene3D" id="3.40.50.1820">
    <property type="entry name" value="alpha/beta hydrolase"/>
    <property type="match status" value="1"/>
</dbReference>
<dbReference type="EC" id="3.4.21.-" evidence="7"/>
<name>A0A7R8ZWT9_9CRUS</name>
<accession>A0A7R8ZWT9</accession>
<keyword evidence="3 7" id="KW-0645">Protease</keyword>
<reference evidence="8" key="1">
    <citation type="submission" date="2020-11" db="EMBL/GenBank/DDBJ databases">
        <authorList>
            <person name="Tran Van P."/>
        </authorList>
    </citation>
    <scope>NUCLEOTIDE SEQUENCE</scope>
</reference>
<evidence type="ECO:0000256" key="7">
    <source>
        <dbReference type="RuleBase" id="RU368024"/>
    </source>
</evidence>
<comment type="similarity">
    <text evidence="2 7">Belongs to the peptidase S9A family.</text>
</comment>
<dbReference type="PRINTS" id="PR00862">
    <property type="entry name" value="PROLIGOPTASE"/>
</dbReference>
<dbReference type="SUPFAM" id="SSF50993">
    <property type="entry name" value="Peptidase/esterase 'gauge' domain"/>
    <property type="match status" value="1"/>
</dbReference>
<dbReference type="GO" id="GO:0006508">
    <property type="term" value="P:proteolysis"/>
    <property type="evidence" value="ECO:0007669"/>
    <property type="project" value="UniProtKB-KW"/>
</dbReference>
<dbReference type="FunFam" id="3.40.50.1820:FF:000005">
    <property type="entry name" value="Prolyl endopeptidase"/>
    <property type="match status" value="1"/>
</dbReference>
<dbReference type="EMBL" id="OB687174">
    <property type="protein sequence ID" value="CAD7237365.1"/>
    <property type="molecule type" value="Genomic_DNA"/>
</dbReference>